<dbReference type="PANTHER" id="PTHR23412">
    <property type="entry name" value="STEREOCILIN RELATED"/>
    <property type="match status" value="1"/>
</dbReference>
<organism evidence="4 5">
    <name type="scientific">Alosa alosa</name>
    <name type="common">allis shad</name>
    <dbReference type="NCBI Taxonomy" id="278164"/>
    <lineage>
        <taxon>Eukaryota</taxon>
        <taxon>Metazoa</taxon>
        <taxon>Chordata</taxon>
        <taxon>Craniata</taxon>
        <taxon>Vertebrata</taxon>
        <taxon>Euteleostomi</taxon>
        <taxon>Actinopterygii</taxon>
        <taxon>Neopterygii</taxon>
        <taxon>Teleostei</taxon>
        <taxon>Clupei</taxon>
        <taxon>Clupeiformes</taxon>
        <taxon>Clupeoidei</taxon>
        <taxon>Clupeidae</taxon>
        <taxon>Alosa</taxon>
    </lineage>
</organism>
<dbReference type="GO" id="GO:0007160">
    <property type="term" value="P:cell-matrix adhesion"/>
    <property type="evidence" value="ECO:0007669"/>
    <property type="project" value="TreeGrafter"/>
</dbReference>
<feature type="region of interest" description="Disordered" evidence="3">
    <location>
        <begin position="292"/>
        <end position="315"/>
    </location>
</feature>
<evidence type="ECO:0000256" key="3">
    <source>
        <dbReference type="SAM" id="MobiDB-lite"/>
    </source>
</evidence>
<feature type="compositionally biased region" description="Polar residues" evidence="3">
    <location>
        <begin position="303"/>
        <end position="315"/>
    </location>
</feature>
<dbReference type="Proteomes" id="UP000823561">
    <property type="component" value="Chromosome 13"/>
</dbReference>
<proteinExistence type="predicted"/>
<feature type="region of interest" description="Disordered" evidence="3">
    <location>
        <begin position="127"/>
        <end position="146"/>
    </location>
</feature>
<sequence length="974" mass="107269">MEADWNVTEQLLNVTTLPEMIDIMKNSTEQPRCFMQTFISPVAWSAVIQNGLWVPIEDLSKLLWAARPYLENMPPHYIDLPPSPDQLHMAEMMKMFSEVFSSLSEEQRDQIREWVKASVLENEFNCTHSSPAQRPKRPHPWSMGAKPTPGGPGALGALLHDPNSLLDSGGPNRVRCPQRQPWLNIKVLRIMGRFLSRLPPQEVKTIPSEELCQFFRSQSVSHSFQRVGAIKASLGRTLMSRLKTCFSSTQELLQHTASLGSLACFYDGGVSSLNKTMSKGLLSQLEECQNSASKKTDPLLSPGSGQHPAQPQQNPQELLQAKTLAKALLKTQISSSVLLSLGTVARGVASSELQTLPGEELLRGEERERLERVSQMMSTLQRMALLKGMRSSVNVSALVLSVPAPLLSSLSLSTLGRARLTSIEQLEAPSGHAMLECSHRPVPDAYRADVVWTRSGVLEYRMLGQAIQGVTCEMIDSLIQNETMESVEALSQSSGWLDKTQIGCAARQLFHTLEQNRTDYFSSITKEELQSIPATMLIHLPAQRIQGLPVSVCGVFLDKMAAVSLSCLPHSSSSRSALTQRALDCLLRLLAPEVLNSTLLELTACPYIPRSYRAQLFSMVTDTFGQPSDWSEEDMMSLRPFLLLDNSTLRTLPNRPWLRSSLSDLIDSLPALSSTVVPEEFRPRPDLSTLRWKLFVLTTREDGQSSTAGQRRRRREAMAVGGPTSDLIEELGRGNVFWSPAQLANMSCETFTASSSQLGEIRDFSDEQLAALRQKVIESLGPVGQLNESQVLELGCVSQGFSAQELRQLNISTLDTLELLSTCRWTQAQRRAVWQGFKERTGMCAAQLEELDIVGLGQFICGLEPEEIRQLSNHSFQVGQQLSGEAAEVVGYTPCDKPQLESFKRKAVLVFGEPQSWSEGQVTSLGNILAGLEAAELRSLTPSVFCFIKASAIPLIPPHALGCSLGQPAAGAGS</sequence>
<accession>A0AAV6G6S1</accession>
<name>A0AAV6G6S1_9TELE</name>
<gene>
    <name evidence="4" type="ORF">AALO_G00172760</name>
</gene>
<evidence type="ECO:0000256" key="2">
    <source>
        <dbReference type="ARBA" id="ARBA00023180"/>
    </source>
</evidence>
<dbReference type="GO" id="GO:0009986">
    <property type="term" value="C:cell surface"/>
    <property type="evidence" value="ECO:0007669"/>
    <property type="project" value="TreeGrafter"/>
</dbReference>
<evidence type="ECO:0000313" key="4">
    <source>
        <dbReference type="EMBL" id="KAG5270829.1"/>
    </source>
</evidence>
<evidence type="ECO:0000313" key="5">
    <source>
        <dbReference type="Proteomes" id="UP000823561"/>
    </source>
</evidence>
<keyword evidence="1" id="KW-0732">Signal</keyword>
<evidence type="ECO:0008006" key="6">
    <source>
        <dbReference type="Google" id="ProtNLM"/>
    </source>
</evidence>
<dbReference type="EMBL" id="JADWDJ010000013">
    <property type="protein sequence ID" value="KAG5270829.1"/>
    <property type="molecule type" value="Genomic_DNA"/>
</dbReference>
<reference evidence="4" key="1">
    <citation type="submission" date="2020-10" db="EMBL/GenBank/DDBJ databases">
        <title>Chromosome-scale genome assembly of the Allis shad, Alosa alosa.</title>
        <authorList>
            <person name="Margot Z."/>
            <person name="Christophe K."/>
            <person name="Cabau C."/>
            <person name="Louis A."/>
            <person name="Berthelot C."/>
            <person name="Parey E."/>
            <person name="Roest Crollius H."/>
            <person name="Montfort J."/>
            <person name="Robinson-Rechavi M."/>
            <person name="Bucao C."/>
            <person name="Bouchez O."/>
            <person name="Gislard M."/>
            <person name="Lluch J."/>
            <person name="Milhes M."/>
            <person name="Lampietro C."/>
            <person name="Lopez Roques C."/>
            <person name="Donnadieu C."/>
            <person name="Braasch I."/>
            <person name="Desvignes T."/>
            <person name="Postlethwait J."/>
            <person name="Bobe J."/>
            <person name="Guiguen Y."/>
        </authorList>
    </citation>
    <scope>NUCLEOTIDE SEQUENCE</scope>
    <source>
        <strain evidence="4">M-15738</strain>
        <tissue evidence="4">Blood</tissue>
    </source>
</reference>
<comment type="caution">
    <text evidence="4">The sequence shown here is derived from an EMBL/GenBank/DDBJ whole genome shotgun (WGS) entry which is preliminary data.</text>
</comment>
<protein>
    <recommendedName>
        <fullName evidence="6">Otoancorin</fullName>
    </recommendedName>
</protein>
<dbReference type="PANTHER" id="PTHR23412:SF21">
    <property type="entry name" value="OTOANCORIN ISOFORM X1"/>
    <property type="match status" value="1"/>
</dbReference>
<dbReference type="InterPro" id="IPR026664">
    <property type="entry name" value="Stereocilin-rel"/>
</dbReference>
<keyword evidence="5" id="KW-1185">Reference proteome</keyword>
<dbReference type="AlphaFoldDB" id="A0AAV6G6S1"/>
<keyword evidence="2" id="KW-0325">Glycoprotein</keyword>
<evidence type="ECO:0000256" key="1">
    <source>
        <dbReference type="ARBA" id="ARBA00022729"/>
    </source>
</evidence>